<protein>
    <recommendedName>
        <fullName evidence="3">DUF4145 domain-containing protein</fullName>
    </recommendedName>
</protein>
<dbReference type="Proteomes" id="UP000831537">
    <property type="component" value="Chromosome"/>
</dbReference>
<dbReference type="EMBL" id="CP095071">
    <property type="protein sequence ID" value="UOQ85701.1"/>
    <property type="molecule type" value="Genomic_DNA"/>
</dbReference>
<evidence type="ECO:0008006" key="3">
    <source>
        <dbReference type="Google" id="ProtNLM"/>
    </source>
</evidence>
<gene>
    <name evidence="1" type="ORF">MUN87_01990</name>
</gene>
<accession>A0ABY4GNC3</accession>
<dbReference type="RefSeq" id="WP_244745852.1">
    <property type="nucleotide sequence ID" value="NZ_CP095071.1"/>
</dbReference>
<evidence type="ECO:0000313" key="2">
    <source>
        <dbReference type="Proteomes" id="UP000831537"/>
    </source>
</evidence>
<dbReference type="SUPFAM" id="SSF158668">
    <property type="entry name" value="MtlR-like"/>
    <property type="match status" value="1"/>
</dbReference>
<evidence type="ECO:0000313" key="1">
    <source>
        <dbReference type="EMBL" id="UOQ85701.1"/>
    </source>
</evidence>
<reference evidence="1 2" key="1">
    <citation type="submission" date="2022-04" db="EMBL/GenBank/DDBJ databases">
        <title>Gracilibacillus sp. isolated from saltern.</title>
        <authorList>
            <person name="Won M."/>
            <person name="Lee C.-M."/>
            <person name="Woen H.-Y."/>
            <person name="Kwon S.-W."/>
        </authorList>
    </citation>
    <scope>NUCLEOTIDE SEQUENCE [LARGE SCALE GENOMIC DNA]</scope>
    <source>
        <strain evidence="1 2">SSPM10-3</strain>
    </source>
</reference>
<dbReference type="Gene3D" id="1.20.120.330">
    <property type="entry name" value="Nucleotidyltransferases domain 2"/>
    <property type="match status" value="1"/>
</dbReference>
<name>A0ABY4GNC3_9BACI</name>
<proteinExistence type="predicted"/>
<keyword evidence="2" id="KW-1185">Reference proteome</keyword>
<sequence length="189" mass="22534">MELSKIESDYLEAGLDEFLKEKQDFLNKTEHEEIQMVILRVHLYIEKEMIRLTEIFLKHPQKFKGLNFKSRLDLLYGVGVIDKEIYDPIDKINTIRNSISHGLNYEFNKEEYKKIYDSLSNDILKEYKKDLQYFSKAISFSKKTRVLLLCVWVNLQSIVSTPYFTLLEIGSSYKILAYEEIEKYKKESF</sequence>
<organism evidence="1 2">
    <name type="scientific">Gracilibacillus salinarum</name>
    <dbReference type="NCBI Taxonomy" id="2932255"/>
    <lineage>
        <taxon>Bacteria</taxon>
        <taxon>Bacillati</taxon>
        <taxon>Bacillota</taxon>
        <taxon>Bacilli</taxon>
        <taxon>Bacillales</taxon>
        <taxon>Bacillaceae</taxon>
        <taxon>Gracilibacillus</taxon>
    </lineage>
</organism>
<dbReference type="InterPro" id="IPR038026">
    <property type="entry name" value="MtlR-like_sf"/>
</dbReference>